<dbReference type="InterPro" id="IPR019797">
    <property type="entry name" value="Glutamate_5-kinase_CS"/>
</dbReference>
<dbReference type="Gene3D" id="3.40.1160.10">
    <property type="entry name" value="Acetylglutamate kinase-like"/>
    <property type="match status" value="1"/>
</dbReference>
<evidence type="ECO:0000256" key="4">
    <source>
        <dbReference type="ARBA" id="ARBA00022679"/>
    </source>
</evidence>
<evidence type="ECO:0000256" key="2">
    <source>
        <dbReference type="ARBA" id="ARBA00022605"/>
    </source>
</evidence>
<evidence type="ECO:0000259" key="9">
    <source>
        <dbReference type="Pfam" id="PF00696"/>
    </source>
</evidence>
<dbReference type="GO" id="GO:0005524">
    <property type="term" value="F:ATP binding"/>
    <property type="evidence" value="ECO:0007669"/>
    <property type="project" value="UniProtKB-KW"/>
</dbReference>
<feature type="domain" description="Aspartate/glutamate/uridylate kinase" evidence="9">
    <location>
        <begin position="35"/>
        <end position="264"/>
    </location>
</feature>
<evidence type="ECO:0000313" key="11">
    <source>
        <dbReference type="Proteomes" id="UP000051686"/>
    </source>
</evidence>
<feature type="binding site" evidence="8">
    <location>
        <begin position="203"/>
        <end position="204"/>
    </location>
    <ligand>
        <name>ATP</name>
        <dbReference type="ChEBI" id="CHEBI:30616"/>
    </ligand>
</feature>
<feature type="binding site" evidence="8">
    <location>
        <begin position="245"/>
        <end position="251"/>
    </location>
    <ligand>
        <name>ATP</name>
        <dbReference type="ChEBI" id="CHEBI:30616"/>
    </ligand>
</feature>
<feature type="binding site" evidence="8">
    <location>
        <position position="167"/>
    </location>
    <ligand>
        <name>substrate</name>
    </ligand>
</feature>
<comment type="catalytic activity">
    <reaction evidence="8">
        <text>L-glutamate + ATP = L-glutamyl 5-phosphate + ADP</text>
        <dbReference type="Rhea" id="RHEA:14877"/>
        <dbReference type="ChEBI" id="CHEBI:29985"/>
        <dbReference type="ChEBI" id="CHEBI:30616"/>
        <dbReference type="ChEBI" id="CHEBI:58274"/>
        <dbReference type="ChEBI" id="CHEBI:456216"/>
        <dbReference type="EC" id="2.7.2.11"/>
    </reaction>
</comment>
<dbReference type="EMBL" id="AZEH01000020">
    <property type="protein sequence ID" value="KRL05682.1"/>
    <property type="molecule type" value="Genomic_DNA"/>
</dbReference>
<comment type="subcellular location">
    <subcellularLocation>
        <location evidence="8">Cytoplasm</location>
    </subcellularLocation>
</comment>
<accession>A0A0R1MK55</accession>
<keyword evidence="11" id="KW-1185">Reference proteome</keyword>
<evidence type="ECO:0000256" key="6">
    <source>
        <dbReference type="ARBA" id="ARBA00022777"/>
    </source>
</evidence>
<evidence type="ECO:0000256" key="8">
    <source>
        <dbReference type="HAMAP-Rule" id="MF_00456"/>
    </source>
</evidence>
<dbReference type="InterPro" id="IPR036393">
    <property type="entry name" value="AceGlu_kinase-like_sf"/>
</dbReference>
<dbReference type="FunFam" id="3.40.1160.10:FF:000018">
    <property type="entry name" value="Glutamate 5-kinase"/>
    <property type="match status" value="1"/>
</dbReference>
<dbReference type="Proteomes" id="UP000051686">
    <property type="component" value="Unassembled WGS sequence"/>
</dbReference>
<dbReference type="SUPFAM" id="SSF53633">
    <property type="entry name" value="Carbamate kinase-like"/>
    <property type="match status" value="1"/>
</dbReference>
<dbReference type="AlphaFoldDB" id="A0A0R1MK55"/>
<comment type="caution">
    <text evidence="10">The sequence shown here is derived from an EMBL/GenBank/DDBJ whole genome shotgun (WGS) entry which is preliminary data.</text>
</comment>
<keyword evidence="7 8" id="KW-0067">ATP-binding</keyword>
<dbReference type="NCBIfam" id="TIGR01027">
    <property type="entry name" value="proB"/>
    <property type="match status" value="1"/>
</dbReference>
<dbReference type="CDD" id="cd04242">
    <property type="entry name" value="AAK_G5K_ProB"/>
    <property type="match status" value="1"/>
</dbReference>
<feature type="binding site" evidence="8">
    <location>
        <position position="183"/>
    </location>
    <ligand>
        <name>substrate</name>
    </ligand>
</feature>
<comment type="function">
    <text evidence="8">Catalyzes the transfer of a phosphate group to glutamate to form L-glutamate 5-phosphate.</text>
</comment>
<dbReference type="PATRIC" id="fig|1423777.3.peg.450"/>
<evidence type="ECO:0000256" key="5">
    <source>
        <dbReference type="ARBA" id="ARBA00022741"/>
    </source>
</evidence>
<comment type="similarity">
    <text evidence="8">Belongs to the glutamate 5-kinase family.</text>
</comment>
<dbReference type="EC" id="2.7.2.11" evidence="8"/>
<keyword evidence="5 8" id="KW-0547">Nucleotide-binding</keyword>
<dbReference type="PRINTS" id="PR00474">
    <property type="entry name" value="GLU5KINASE"/>
</dbReference>
<feature type="binding site" evidence="8">
    <location>
        <position position="40"/>
    </location>
    <ligand>
        <name>ATP</name>
        <dbReference type="ChEBI" id="CHEBI:30616"/>
    </ligand>
</feature>
<comment type="pathway">
    <text evidence="8">Amino-acid biosynthesis; L-proline biosynthesis; L-glutamate 5-semialdehyde from L-glutamate: step 1/2.</text>
</comment>
<dbReference type="Pfam" id="PF00696">
    <property type="entry name" value="AA_kinase"/>
    <property type="match status" value="1"/>
</dbReference>
<dbReference type="GO" id="GO:0004349">
    <property type="term" value="F:glutamate 5-kinase activity"/>
    <property type="evidence" value="ECO:0007669"/>
    <property type="project" value="UniProtKB-UniRule"/>
</dbReference>
<dbReference type="PANTHER" id="PTHR43654">
    <property type="entry name" value="GLUTAMATE 5-KINASE"/>
    <property type="match status" value="1"/>
</dbReference>
<gene>
    <name evidence="8" type="primary">proB</name>
    <name evidence="10" type="ORF">FD46_GL000429</name>
</gene>
<dbReference type="PIRSF" id="PIRSF000729">
    <property type="entry name" value="GK"/>
    <property type="match status" value="1"/>
</dbReference>
<keyword evidence="1 8" id="KW-0963">Cytoplasm</keyword>
<evidence type="ECO:0000256" key="1">
    <source>
        <dbReference type="ARBA" id="ARBA00022490"/>
    </source>
</evidence>
<dbReference type="InterPro" id="IPR041739">
    <property type="entry name" value="G5K_ProB"/>
</dbReference>
<evidence type="ECO:0000313" key="10">
    <source>
        <dbReference type="EMBL" id="KRL05682.1"/>
    </source>
</evidence>
<protein>
    <recommendedName>
        <fullName evidence="8">Glutamate 5-kinase</fullName>
        <ecNumber evidence="8">2.7.2.11</ecNumber>
    </recommendedName>
    <alternativeName>
        <fullName evidence="8">Gamma-glutamyl kinase</fullName>
        <shortName evidence="8">GK</shortName>
    </alternativeName>
</protein>
<proteinExistence type="inferred from homology"/>
<evidence type="ECO:0000256" key="3">
    <source>
        <dbReference type="ARBA" id="ARBA00022650"/>
    </source>
</evidence>
<dbReference type="InterPro" id="IPR001057">
    <property type="entry name" value="Glu/AcGlu_kinase"/>
</dbReference>
<sequence>MEIDISLPVLYDYCNISTLEAKGEVTEQMRQINAKRIVIKVGTSTLTHSNGKLNLQAIDQLCYTLSGLVNEGKEVVLVSSGAIGVGLGILGLQSRPVAIPEQQAVASVGQTQLMTVYQQRFSVYGQKIGQILLTHDVVDYPISRQNALNTFENLLQLNVIPIVNENDAIAVDELDHHTKFGDNDQLSAIVAKAIGADLLIMLSDIDGFYDKNPRKFDDASLIDRVTEIDDATFKLAGGRGTKFGTGGMITKLKAAEIMLETKKAMVLANGENPSIIFKLLDGTNLGTLFMGTD</sequence>
<dbReference type="InterPro" id="IPR011529">
    <property type="entry name" value="Glu_5kinase"/>
</dbReference>
<dbReference type="GO" id="GO:0005829">
    <property type="term" value="C:cytosol"/>
    <property type="evidence" value="ECO:0007669"/>
    <property type="project" value="TreeGrafter"/>
</dbReference>
<keyword evidence="4 8" id="KW-0808">Transferase</keyword>
<keyword evidence="2 8" id="KW-0028">Amino-acid biosynthesis</keyword>
<dbReference type="InterPro" id="IPR001048">
    <property type="entry name" value="Asp/Glu/Uridylate_kinase"/>
</dbReference>
<dbReference type="GO" id="GO:0055129">
    <property type="term" value="P:L-proline biosynthetic process"/>
    <property type="evidence" value="ECO:0007669"/>
    <property type="project" value="UniProtKB-UniRule"/>
</dbReference>
<keyword evidence="6 8" id="KW-0418">Kinase</keyword>
<dbReference type="HAMAP" id="MF_00456">
    <property type="entry name" value="ProB"/>
    <property type="match status" value="1"/>
</dbReference>
<evidence type="ECO:0000256" key="7">
    <source>
        <dbReference type="ARBA" id="ARBA00022840"/>
    </source>
</evidence>
<dbReference type="STRING" id="1423777.FD46_GL000429"/>
<reference evidence="10 11" key="1">
    <citation type="journal article" date="2015" name="Genome Announc.">
        <title>Expanding the biotechnology potential of lactobacilli through comparative genomics of 213 strains and associated genera.</title>
        <authorList>
            <person name="Sun Z."/>
            <person name="Harris H.M."/>
            <person name="McCann A."/>
            <person name="Guo C."/>
            <person name="Argimon S."/>
            <person name="Zhang W."/>
            <person name="Yang X."/>
            <person name="Jeffery I.B."/>
            <person name="Cooney J.C."/>
            <person name="Kagawa T.F."/>
            <person name="Liu W."/>
            <person name="Song Y."/>
            <person name="Salvetti E."/>
            <person name="Wrobel A."/>
            <person name="Rasinkangas P."/>
            <person name="Parkhill J."/>
            <person name="Rea M.C."/>
            <person name="O'Sullivan O."/>
            <person name="Ritari J."/>
            <person name="Douillard F.P."/>
            <person name="Paul Ross R."/>
            <person name="Yang R."/>
            <person name="Briner A.E."/>
            <person name="Felis G.E."/>
            <person name="de Vos W.M."/>
            <person name="Barrangou R."/>
            <person name="Klaenhammer T.R."/>
            <person name="Caufield P.W."/>
            <person name="Cui Y."/>
            <person name="Zhang H."/>
            <person name="O'Toole P.W."/>
        </authorList>
    </citation>
    <scope>NUCLEOTIDE SEQUENCE [LARGE SCALE GENOMIC DNA]</scope>
    <source>
        <strain evidence="10 11">DSM 19972</strain>
    </source>
</reference>
<dbReference type="PANTHER" id="PTHR43654:SF1">
    <property type="entry name" value="ISOPENTENYL PHOSPHATE KINASE"/>
    <property type="match status" value="1"/>
</dbReference>
<keyword evidence="3 8" id="KW-0641">Proline biosynthesis</keyword>
<feature type="binding site" evidence="8">
    <location>
        <position position="80"/>
    </location>
    <ligand>
        <name>substrate</name>
    </ligand>
</feature>
<dbReference type="InterPro" id="IPR005715">
    <property type="entry name" value="Glu_5kinase/COase_Synthase"/>
</dbReference>
<name>A0A0R1MK55_9LACO</name>
<dbReference type="UniPathway" id="UPA00098">
    <property type="reaction ID" value="UER00359"/>
</dbReference>
<dbReference type="PROSITE" id="PS00902">
    <property type="entry name" value="GLUTAMATE_5_KINASE"/>
    <property type="match status" value="1"/>
</dbReference>
<organism evidence="10 11">
    <name type="scientific">Liquorilactobacillus oeni DSM 19972</name>
    <dbReference type="NCBI Taxonomy" id="1423777"/>
    <lineage>
        <taxon>Bacteria</taxon>
        <taxon>Bacillati</taxon>
        <taxon>Bacillota</taxon>
        <taxon>Bacilli</taxon>
        <taxon>Lactobacillales</taxon>
        <taxon>Lactobacillaceae</taxon>
        <taxon>Liquorilactobacillus</taxon>
    </lineage>
</organism>